<keyword evidence="3" id="KW-1185">Reference proteome</keyword>
<organism evidence="2 3">
    <name type="scientific">Nocardioides panaciterrulae</name>
    <dbReference type="NCBI Taxonomy" id="661492"/>
    <lineage>
        <taxon>Bacteria</taxon>
        <taxon>Bacillati</taxon>
        <taxon>Actinomycetota</taxon>
        <taxon>Actinomycetes</taxon>
        <taxon>Propionibacteriales</taxon>
        <taxon>Nocardioidaceae</taxon>
        <taxon>Nocardioides</taxon>
    </lineage>
</organism>
<dbReference type="AlphaFoldDB" id="A0A7Y9E3L1"/>
<feature type="region of interest" description="Disordered" evidence="1">
    <location>
        <begin position="26"/>
        <end position="45"/>
    </location>
</feature>
<evidence type="ECO:0000256" key="1">
    <source>
        <dbReference type="SAM" id="MobiDB-lite"/>
    </source>
</evidence>
<dbReference type="EMBL" id="JACCBG010000001">
    <property type="protein sequence ID" value="NYD40291.1"/>
    <property type="molecule type" value="Genomic_DNA"/>
</dbReference>
<name>A0A7Y9E3L1_9ACTN</name>
<accession>A0A7Y9E3L1</accession>
<dbReference type="Proteomes" id="UP000535511">
    <property type="component" value="Unassembled WGS sequence"/>
</dbReference>
<comment type="caution">
    <text evidence="2">The sequence shown here is derived from an EMBL/GenBank/DDBJ whole genome shotgun (WGS) entry which is preliminary data.</text>
</comment>
<feature type="compositionally biased region" description="Basic residues" evidence="1">
    <location>
        <begin position="26"/>
        <end position="37"/>
    </location>
</feature>
<evidence type="ECO:0000313" key="3">
    <source>
        <dbReference type="Proteomes" id="UP000535511"/>
    </source>
</evidence>
<evidence type="ECO:0000313" key="2">
    <source>
        <dbReference type="EMBL" id="NYD40291.1"/>
    </source>
</evidence>
<gene>
    <name evidence="2" type="ORF">BJZ21_000374</name>
</gene>
<dbReference type="RefSeq" id="WP_179662202.1">
    <property type="nucleotide sequence ID" value="NZ_JACCBG010000001.1"/>
</dbReference>
<protein>
    <submittedName>
        <fullName evidence="2">Uncharacterized protein</fullName>
    </submittedName>
</protein>
<reference evidence="2 3" key="1">
    <citation type="submission" date="2020-07" db="EMBL/GenBank/DDBJ databases">
        <title>Sequencing the genomes of 1000 actinobacteria strains.</title>
        <authorList>
            <person name="Klenk H.-P."/>
        </authorList>
    </citation>
    <scope>NUCLEOTIDE SEQUENCE [LARGE SCALE GENOMIC DNA]</scope>
    <source>
        <strain evidence="2 3">DSM 21350</strain>
    </source>
</reference>
<proteinExistence type="predicted"/>
<sequence>MYDYTTPFLKSELAYRTDRLRSGRVVRRRRGRLTRGRRGQDGTER</sequence>